<name>A0A383R9J8_PAEAL</name>
<dbReference type="PANTHER" id="PTHR30231:SF41">
    <property type="entry name" value="DNA POLYMERASE III SUBUNIT EPSILON"/>
    <property type="match status" value="1"/>
</dbReference>
<dbReference type="SUPFAM" id="SSF53098">
    <property type="entry name" value="Ribonuclease H-like"/>
    <property type="match status" value="1"/>
</dbReference>
<dbReference type="GO" id="GO:0045004">
    <property type="term" value="P:DNA replication proofreading"/>
    <property type="evidence" value="ECO:0007669"/>
    <property type="project" value="TreeGrafter"/>
</dbReference>
<organism evidence="2 3">
    <name type="scientific">Paenibacillus alvei</name>
    <name type="common">Bacillus alvei</name>
    <dbReference type="NCBI Taxonomy" id="44250"/>
    <lineage>
        <taxon>Bacteria</taxon>
        <taxon>Bacillati</taxon>
        <taxon>Bacillota</taxon>
        <taxon>Bacilli</taxon>
        <taxon>Bacillales</taxon>
        <taxon>Paenibacillaceae</taxon>
        <taxon>Paenibacillus</taxon>
    </lineage>
</organism>
<proteinExistence type="predicted"/>
<gene>
    <name evidence="2" type="ORF">PBLR_11421</name>
</gene>
<dbReference type="CDD" id="cd06127">
    <property type="entry name" value="DEDDh"/>
    <property type="match status" value="1"/>
</dbReference>
<evidence type="ECO:0000259" key="1">
    <source>
        <dbReference type="SMART" id="SM00479"/>
    </source>
</evidence>
<dbReference type="AlphaFoldDB" id="A0A383R9J8"/>
<dbReference type="RefSeq" id="WP_138185163.1">
    <property type="nucleotide sequence ID" value="NZ_LS992241.1"/>
</dbReference>
<dbReference type="InterPro" id="IPR012337">
    <property type="entry name" value="RNaseH-like_sf"/>
</dbReference>
<dbReference type="GO" id="GO:0008408">
    <property type="term" value="F:3'-5' exonuclease activity"/>
    <property type="evidence" value="ECO:0007669"/>
    <property type="project" value="TreeGrafter"/>
</dbReference>
<dbReference type="EMBL" id="LS992241">
    <property type="protein sequence ID" value="SYX82999.1"/>
    <property type="molecule type" value="Genomic_DNA"/>
</dbReference>
<dbReference type="Gene3D" id="3.30.420.10">
    <property type="entry name" value="Ribonuclease H-like superfamily/Ribonuclease H"/>
    <property type="match status" value="1"/>
</dbReference>
<evidence type="ECO:0000313" key="2">
    <source>
        <dbReference type="EMBL" id="SYX82999.1"/>
    </source>
</evidence>
<dbReference type="InterPro" id="IPR036397">
    <property type="entry name" value="RNaseH_sf"/>
</dbReference>
<sequence>MNVSNISNEEYELTDLTIKGLMNQQYCVFDFEGTGIDHHLDHITQIGALKIDARGSQEEEPFVTLVRSPKPIPEHIAELTGITNKAIHEAPDFAQVYEAFTQFIGERILMTQAGYEYDIPLLRKECELAGLPTINNLVLDTKAMFTNIHPELADIPSTDFLIQYYQIDDTDIARHDAVGDSILISRLFVKILEEYKERGLDDLILEDALRVKRFRRPY</sequence>
<dbReference type="Proteomes" id="UP000304148">
    <property type="component" value="Chromosome"/>
</dbReference>
<evidence type="ECO:0000313" key="3">
    <source>
        <dbReference type="Proteomes" id="UP000304148"/>
    </source>
</evidence>
<dbReference type="Pfam" id="PF00929">
    <property type="entry name" value="RNase_T"/>
    <property type="match status" value="1"/>
</dbReference>
<reference evidence="3" key="1">
    <citation type="submission" date="2018-08" db="EMBL/GenBank/DDBJ databases">
        <authorList>
            <person name="Chevrot R."/>
        </authorList>
    </citation>
    <scope>NUCLEOTIDE SEQUENCE [LARGE SCALE GENOMIC DNA]</scope>
</reference>
<protein>
    <submittedName>
        <fullName evidence="2">DNA polymerase-3 subunit epsilon</fullName>
    </submittedName>
</protein>
<dbReference type="InterPro" id="IPR013520">
    <property type="entry name" value="Ribonucl_H"/>
</dbReference>
<dbReference type="GO" id="GO:0003676">
    <property type="term" value="F:nucleic acid binding"/>
    <property type="evidence" value="ECO:0007669"/>
    <property type="project" value="InterPro"/>
</dbReference>
<dbReference type="PANTHER" id="PTHR30231">
    <property type="entry name" value="DNA POLYMERASE III SUBUNIT EPSILON"/>
    <property type="match status" value="1"/>
</dbReference>
<dbReference type="GO" id="GO:0005829">
    <property type="term" value="C:cytosol"/>
    <property type="evidence" value="ECO:0007669"/>
    <property type="project" value="TreeGrafter"/>
</dbReference>
<accession>A0A383R9J8</accession>
<feature type="domain" description="Exonuclease" evidence="1">
    <location>
        <begin position="25"/>
        <end position="197"/>
    </location>
</feature>
<dbReference type="SMART" id="SM00479">
    <property type="entry name" value="EXOIII"/>
    <property type="match status" value="1"/>
</dbReference>